<dbReference type="EMBL" id="JEXD01000004">
    <property type="protein sequence ID" value="EXC09115.1"/>
    <property type="molecule type" value="Genomic_DNA"/>
</dbReference>
<evidence type="ECO:0000256" key="1">
    <source>
        <dbReference type="SAM" id="MobiDB-lite"/>
    </source>
</evidence>
<protein>
    <submittedName>
        <fullName evidence="2">Phage small terminase subunit</fullName>
    </submittedName>
</protein>
<dbReference type="RefSeq" id="WP_032058827.1">
    <property type="nucleotide sequence ID" value="NZ_JEXD01000004.1"/>
</dbReference>
<proteinExistence type="predicted"/>
<feature type="region of interest" description="Disordered" evidence="1">
    <location>
        <begin position="234"/>
        <end position="254"/>
    </location>
</feature>
<dbReference type="AlphaFoldDB" id="A0A009PL05"/>
<gene>
    <name evidence="2" type="ORF">J506_0895</name>
</gene>
<reference evidence="2 3" key="1">
    <citation type="submission" date="2014-02" db="EMBL/GenBank/DDBJ databases">
        <title>Comparative genomics and transcriptomics to identify genetic mechanisms underlying the emergence of carbapenem resistant Acinetobacter baumannii (CRAb).</title>
        <authorList>
            <person name="Harris A.D."/>
            <person name="Johnson K.J."/>
            <person name="George J."/>
            <person name="Shefchek K."/>
            <person name="Daugherty S.C."/>
            <person name="Parankush S."/>
            <person name="Sadzewicz L."/>
            <person name="Tallon L."/>
            <person name="Sengamalay N."/>
            <person name="Hazen T.H."/>
            <person name="Rasko D.A."/>
        </authorList>
    </citation>
    <scope>NUCLEOTIDE SEQUENCE [LARGE SCALE GENOMIC DNA]</scope>
    <source>
        <strain evidence="2 3">625974</strain>
    </source>
</reference>
<evidence type="ECO:0000313" key="3">
    <source>
        <dbReference type="Proteomes" id="UP000021108"/>
    </source>
</evidence>
<name>A0A009PL05_ACIBA</name>
<dbReference type="InterPro" id="IPR010270">
    <property type="entry name" value="Phage_P2_GpM"/>
</dbReference>
<dbReference type="GO" id="GO:0004519">
    <property type="term" value="F:endonuclease activity"/>
    <property type="evidence" value="ECO:0007669"/>
    <property type="project" value="InterPro"/>
</dbReference>
<accession>A0A009PL05</accession>
<dbReference type="Pfam" id="PF05944">
    <property type="entry name" value="Phage_term_smal"/>
    <property type="match status" value="1"/>
</dbReference>
<dbReference type="GO" id="GO:0003677">
    <property type="term" value="F:DNA binding"/>
    <property type="evidence" value="ECO:0007669"/>
    <property type="project" value="InterPro"/>
</dbReference>
<organism evidence="2 3">
    <name type="scientific">Acinetobacter baumannii 625974</name>
    <dbReference type="NCBI Taxonomy" id="1310607"/>
    <lineage>
        <taxon>Bacteria</taxon>
        <taxon>Pseudomonadati</taxon>
        <taxon>Pseudomonadota</taxon>
        <taxon>Gammaproteobacteria</taxon>
        <taxon>Moraxellales</taxon>
        <taxon>Moraxellaceae</taxon>
        <taxon>Acinetobacter</taxon>
        <taxon>Acinetobacter calcoaceticus/baumannii complex</taxon>
    </lineage>
</organism>
<dbReference type="PATRIC" id="fig|1310607.3.peg.865"/>
<evidence type="ECO:0000313" key="2">
    <source>
        <dbReference type="EMBL" id="EXC09115.1"/>
    </source>
</evidence>
<comment type="caution">
    <text evidence="2">The sequence shown here is derived from an EMBL/GenBank/DDBJ whole genome shotgun (WGS) entry which is preliminary data.</text>
</comment>
<dbReference type="Proteomes" id="UP000021108">
    <property type="component" value="Unassembled WGS sequence"/>
</dbReference>
<sequence>MNLARQHFRKHQAKSAAEQAAEFGSMKNATAYELQLMQLNNDRARLKQIQSTENKIKLKSELLPNYAPYIDGILEAQSGVQDEILTEMMIWNIDTSNFSQALQIAEYVLKHNLSLPDRFERTPACVITEEISATFLKQLKTNVEIDIDVLKQLENLMTNPDLPPTTLDMPDQVKAKMYLALGKAELRLISDKEAPDPVHTKAALDYLQKAVELDDKCGGRGDLNLVQKLYDKFAPNTNPTTETETNKGDVTASS</sequence>